<dbReference type="InterPro" id="IPR045857">
    <property type="entry name" value="O16G_dom_2"/>
</dbReference>
<dbReference type="Proteomes" id="UP001499854">
    <property type="component" value="Unassembled WGS sequence"/>
</dbReference>
<dbReference type="SMART" id="SM00642">
    <property type="entry name" value="Aamy"/>
    <property type="match status" value="1"/>
</dbReference>
<name>A0ABN2T4M8_9ACTN</name>
<gene>
    <name evidence="3" type="ORF">GCM10009838_75030</name>
</gene>
<sequence length="548" mass="60480">MSALQHSQAPWWRSAAIYQIYPRSFADGTGDGVGDLAGVRARLPHLAELGVDAVWFNPFYLSPQADAGYDVTDYRVIDPLFGDLAGAEALIAEAHALGIRIVIDIVPNHTSSANPWFQAALAAGPGSPERERFWFRPGRGADGELPPTNWQGHFGGSTWTRVVEPDGEPGEWYLHLFDPAQPDFNWRHPDVRAEFESVLRFWFDRGVDGFRIDSAALPAKDPELPDVADGDDTPFTDRAEVHDIYRAWRTVADSYPGDRVLIGEVWLPDAARLARYLGPDEMHTVFNFPFLGCAWEAAKLREVVDATLSLHAPVGAPPTWVLSNHDVDRVVTRYGREDTSFAIYARHLGRPVDLDLGTRRARAAALLAQALPGSVYVYQGEELGLWEVEDIPDDLRQDPMWERKGRNPADPGRDGCRVPLPWSGTEPPFGFSPEGARTPPWLPQPEAWKGYTVEGQAADPDSMLWLYRNALRLRRETAGLGDGPFAWLDAPGDVLAFERGDGFACVVNFGAEPVTQPVPGRVLLASGPLAEDGRIPVDTAVWIERAGV</sequence>
<dbReference type="PANTHER" id="PTHR10357:SF179">
    <property type="entry name" value="NEUTRAL AND BASIC AMINO ACID TRANSPORT PROTEIN RBAT"/>
    <property type="match status" value="1"/>
</dbReference>
<dbReference type="InterPro" id="IPR017853">
    <property type="entry name" value="GH"/>
</dbReference>
<dbReference type="Pfam" id="PF00128">
    <property type="entry name" value="Alpha-amylase"/>
    <property type="match status" value="1"/>
</dbReference>
<reference evidence="3 4" key="1">
    <citation type="journal article" date="2019" name="Int. J. Syst. Evol. Microbiol.">
        <title>The Global Catalogue of Microorganisms (GCM) 10K type strain sequencing project: providing services to taxonomists for standard genome sequencing and annotation.</title>
        <authorList>
            <consortium name="The Broad Institute Genomics Platform"/>
            <consortium name="The Broad Institute Genome Sequencing Center for Infectious Disease"/>
            <person name="Wu L."/>
            <person name="Ma J."/>
        </authorList>
    </citation>
    <scope>NUCLEOTIDE SEQUENCE [LARGE SCALE GENOMIC DNA]</scope>
    <source>
        <strain evidence="3 4">JCM 16013</strain>
    </source>
</reference>
<dbReference type="EMBL" id="BAAAQM010000063">
    <property type="protein sequence ID" value="GAA1998681.1"/>
    <property type="molecule type" value="Genomic_DNA"/>
</dbReference>
<dbReference type="CDD" id="cd11332">
    <property type="entry name" value="AmyAc_OligoGlu_TS"/>
    <property type="match status" value="1"/>
</dbReference>
<keyword evidence="4" id="KW-1185">Reference proteome</keyword>
<dbReference type="Gene3D" id="3.20.20.80">
    <property type="entry name" value="Glycosidases"/>
    <property type="match status" value="1"/>
</dbReference>
<organism evidence="3 4">
    <name type="scientific">Catenulispora subtropica</name>
    <dbReference type="NCBI Taxonomy" id="450798"/>
    <lineage>
        <taxon>Bacteria</taxon>
        <taxon>Bacillati</taxon>
        <taxon>Actinomycetota</taxon>
        <taxon>Actinomycetes</taxon>
        <taxon>Catenulisporales</taxon>
        <taxon>Catenulisporaceae</taxon>
        <taxon>Catenulispora</taxon>
    </lineage>
</organism>
<accession>A0ABN2T4M8</accession>
<evidence type="ECO:0000313" key="4">
    <source>
        <dbReference type="Proteomes" id="UP001499854"/>
    </source>
</evidence>
<dbReference type="RefSeq" id="WP_344661956.1">
    <property type="nucleotide sequence ID" value="NZ_BAAAQM010000063.1"/>
</dbReference>
<dbReference type="PANTHER" id="PTHR10357">
    <property type="entry name" value="ALPHA-AMYLASE FAMILY MEMBER"/>
    <property type="match status" value="1"/>
</dbReference>
<dbReference type="SUPFAM" id="SSF51445">
    <property type="entry name" value="(Trans)glycosidases"/>
    <property type="match status" value="1"/>
</dbReference>
<feature type="domain" description="Glycosyl hydrolase family 13 catalytic" evidence="2">
    <location>
        <begin position="19"/>
        <end position="413"/>
    </location>
</feature>
<evidence type="ECO:0000256" key="1">
    <source>
        <dbReference type="ARBA" id="ARBA00008061"/>
    </source>
</evidence>
<protein>
    <submittedName>
        <fullName evidence="3">Glycoside hydrolase family 13 protein</fullName>
    </submittedName>
</protein>
<comment type="similarity">
    <text evidence="1">Belongs to the glycosyl hydrolase 13 family.</text>
</comment>
<dbReference type="GO" id="GO:0016787">
    <property type="term" value="F:hydrolase activity"/>
    <property type="evidence" value="ECO:0007669"/>
    <property type="project" value="UniProtKB-KW"/>
</dbReference>
<evidence type="ECO:0000259" key="2">
    <source>
        <dbReference type="SMART" id="SM00642"/>
    </source>
</evidence>
<proteinExistence type="inferred from homology"/>
<dbReference type="InterPro" id="IPR006047">
    <property type="entry name" value="GH13_cat_dom"/>
</dbReference>
<keyword evidence="3" id="KW-0378">Hydrolase</keyword>
<evidence type="ECO:0000313" key="3">
    <source>
        <dbReference type="EMBL" id="GAA1998681.1"/>
    </source>
</evidence>
<comment type="caution">
    <text evidence="3">The sequence shown here is derived from an EMBL/GenBank/DDBJ whole genome shotgun (WGS) entry which is preliminary data.</text>
</comment>
<dbReference type="Gene3D" id="3.90.400.10">
    <property type="entry name" value="Oligo-1,6-glucosidase, Domain 2"/>
    <property type="match status" value="1"/>
</dbReference>